<comment type="caution">
    <text evidence="1">The sequence shown here is derived from an EMBL/GenBank/DDBJ whole genome shotgun (WGS) entry which is preliminary data.</text>
</comment>
<reference evidence="2" key="1">
    <citation type="journal article" date="2019" name="Int. J. Syst. Evol. Microbiol.">
        <title>The Global Catalogue of Microorganisms (GCM) 10K type strain sequencing project: providing services to taxonomists for standard genome sequencing and annotation.</title>
        <authorList>
            <consortium name="The Broad Institute Genomics Platform"/>
            <consortium name="The Broad Institute Genome Sequencing Center for Infectious Disease"/>
            <person name="Wu L."/>
            <person name="Ma J."/>
        </authorList>
    </citation>
    <scope>NUCLEOTIDE SEQUENCE [LARGE SCALE GENOMIC DNA]</scope>
    <source>
        <strain evidence="2">JCM 14589</strain>
    </source>
</reference>
<protein>
    <submittedName>
        <fullName evidence="1">Uncharacterized protein</fullName>
    </submittedName>
</protein>
<evidence type="ECO:0000313" key="2">
    <source>
        <dbReference type="Proteomes" id="UP001500350"/>
    </source>
</evidence>
<evidence type="ECO:0000313" key="1">
    <source>
        <dbReference type="EMBL" id="GAA1571628.1"/>
    </source>
</evidence>
<gene>
    <name evidence="1" type="ORF">GCM10009763_19300</name>
</gene>
<dbReference type="Proteomes" id="UP001500350">
    <property type="component" value="Unassembled WGS sequence"/>
</dbReference>
<proteinExistence type="predicted"/>
<name>A0ABP4P4R0_9MICO</name>
<dbReference type="EMBL" id="BAAANW010000014">
    <property type="protein sequence ID" value="GAA1571628.1"/>
    <property type="molecule type" value="Genomic_DNA"/>
</dbReference>
<sequence>MAGGIGQHEDLFVSFIGTIHEHYGPKSARTFDVTRQLVARIDDELKMQLHRNVWRRPGGLGEGIDTLHGQPDSSRRVDEFDPLRLTVGNVGVIVKAQQFAVEDCDVSYVDGVDGGVQ</sequence>
<accession>A0ABP4P4R0</accession>
<organism evidence="1 2">
    <name type="scientific">Dermacoccus profundi</name>
    <dbReference type="NCBI Taxonomy" id="322602"/>
    <lineage>
        <taxon>Bacteria</taxon>
        <taxon>Bacillati</taxon>
        <taxon>Actinomycetota</taxon>
        <taxon>Actinomycetes</taxon>
        <taxon>Micrococcales</taxon>
        <taxon>Dermacoccaceae</taxon>
        <taxon>Dermacoccus</taxon>
    </lineage>
</organism>
<keyword evidence="2" id="KW-1185">Reference proteome</keyword>